<dbReference type="InterPro" id="IPR029044">
    <property type="entry name" value="Nucleotide-diphossugar_trans"/>
</dbReference>
<evidence type="ECO:0000256" key="4">
    <source>
        <dbReference type="ARBA" id="ARBA00022695"/>
    </source>
</evidence>
<dbReference type="GO" id="GO:0003977">
    <property type="term" value="F:UDP-N-acetylglucosamine diphosphorylase activity"/>
    <property type="evidence" value="ECO:0007669"/>
    <property type="project" value="UniProtKB-EC"/>
</dbReference>
<comment type="catalytic activity">
    <reaction evidence="6">
        <text>alpha-D-glucosamine 1-phosphate + acetyl-CoA = N-acetyl-alpha-D-glucosamine 1-phosphate + CoA + H(+)</text>
        <dbReference type="Rhea" id="RHEA:13725"/>
        <dbReference type="ChEBI" id="CHEBI:15378"/>
        <dbReference type="ChEBI" id="CHEBI:57287"/>
        <dbReference type="ChEBI" id="CHEBI:57288"/>
        <dbReference type="ChEBI" id="CHEBI:57776"/>
        <dbReference type="ChEBI" id="CHEBI:58516"/>
        <dbReference type="EC" id="2.3.1.157"/>
    </reaction>
</comment>
<evidence type="ECO:0000256" key="2">
    <source>
        <dbReference type="ARBA" id="ARBA00007947"/>
    </source>
</evidence>
<dbReference type="EMBL" id="CP000383">
    <property type="protein sequence ID" value="ABG57945.1"/>
    <property type="molecule type" value="Genomic_DNA"/>
</dbReference>
<evidence type="ECO:0000259" key="9">
    <source>
        <dbReference type="Pfam" id="PF12804"/>
    </source>
</evidence>
<dbReference type="AlphaFoldDB" id="A0A6N4SNU5"/>
<dbReference type="InterPro" id="IPR050065">
    <property type="entry name" value="GlmU-like"/>
</dbReference>
<dbReference type="EC" id="2.7.7.23" evidence="10"/>
<evidence type="ECO:0000256" key="1">
    <source>
        <dbReference type="ARBA" id="ARBA00007707"/>
    </source>
</evidence>
<dbReference type="InterPro" id="IPR025877">
    <property type="entry name" value="MobA-like_NTP_Trfase"/>
</dbReference>
<keyword evidence="3 10" id="KW-0808">Transferase</keyword>
<dbReference type="SUPFAM" id="SSF53448">
    <property type="entry name" value="Nucleotide-diphospho-sugar transferases"/>
    <property type="match status" value="1"/>
</dbReference>
<name>A0A6N4SNU5_CYTH3</name>
<keyword evidence="4 10" id="KW-0548">Nucleotidyltransferase</keyword>
<feature type="domain" description="MobA-like NTP transferase" evidence="9">
    <location>
        <begin position="4"/>
        <end position="128"/>
    </location>
</feature>
<dbReference type="Proteomes" id="UP000001822">
    <property type="component" value="Chromosome"/>
</dbReference>
<comment type="catalytic activity">
    <reaction evidence="7">
        <text>N-acetyl-alpha-D-glucosamine 1-phosphate + UTP + H(+) = UDP-N-acetyl-alpha-D-glucosamine + diphosphate</text>
        <dbReference type="Rhea" id="RHEA:13509"/>
        <dbReference type="ChEBI" id="CHEBI:15378"/>
        <dbReference type="ChEBI" id="CHEBI:33019"/>
        <dbReference type="ChEBI" id="CHEBI:46398"/>
        <dbReference type="ChEBI" id="CHEBI:57705"/>
        <dbReference type="ChEBI" id="CHEBI:57776"/>
        <dbReference type="EC" id="2.7.7.23"/>
    </reaction>
</comment>
<reference evidence="10 11" key="1">
    <citation type="journal article" date="2007" name="Appl. Environ. Microbiol.">
        <title>Genome sequence of the cellulolytic gliding bacterium Cytophaga hutchinsonii.</title>
        <authorList>
            <person name="Xie G."/>
            <person name="Bruce D.C."/>
            <person name="Challacombe J.F."/>
            <person name="Chertkov O."/>
            <person name="Detter J.C."/>
            <person name="Gilna P."/>
            <person name="Han C.S."/>
            <person name="Lucas S."/>
            <person name="Misra M."/>
            <person name="Myers G.L."/>
            <person name="Richardson P."/>
            <person name="Tapia R."/>
            <person name="Thayer N."/>
            <person name="Thompson L.S."/>
            <person name="Brettin T.S."/>
            <person name="Henrissat B."/>
            <person name="Wilson D.B."/>
            <person name="McBride M.J."/>
        </authorList>
    </citation>
    <scope>NUCLEOTIDE SEQUENCE [LARGE SCALE GENOMIC DNA]</scope>
    <source>
        <strain evidence="11">ATCC 33406 / DSM 1761 / CIP 103989 / NBRC 15051 / NCIMB 9469 / D465</strain>
    </source>
</reference>
<evidence type="ECO:0000256" key="5">
    <source>
        <dbReference type="ARBA" id="ARBA00023315"/>
    </source>
</evidence>
<dbReference type="GO" id="GO:0019134">
    <property type="term" value="F:glucosamine-1-phosphate N-acetyltransferase activity"/>
    <property type="evidence" value="ECO:0007669"/>
    <property type="project" value="UniProtKB-EC"/>
</dbReference>
<comment type="similarity">
    <text evidence="2">In the N-terminal section; belongs to the N-acetylglucosamine-1-phosphate uridyltransferase family.</text>
</comment>
<accession>A0A6N4SNU5</accession>
<organism evidence="10 11">
    <name type="scientific">Cytophaga hutchinsonii (strain ATCC 33406 / DSM 1761 / CIP 103989 / NBRC 15051 / NCIMB 9469 / D465)</name>
    <dbReference type="NCBI Taxonomy" id="269798"/>
    <lineage>
        <taxon>Bacteria</taxon>
        <taxon>Pseudomonadati</taxon>
        <taxon>Bacteroidota</taxon>
        <taxon>Cytophagia</taxon>
        <taxon>Cytophagales</taxon>
        <taxon>Cytophagaceae</taxon>
        <taxon>Cytophaga</taxon>
    </lineage>
</organism>
<protein>
    <submittedName>
        <fullName evidence="10">UDP-N-acetylglucosamine pyrophosphorylase</fullName>
        <ecNumber evidence="10">2.7.7.23</ecNumber>
    </submittedName>
</protein>
<dbReference type="KEGG" id="chu:CHU_0658"/>
<gene>
    <name evidence="10" type="primary">glmU</name>
    <name evidence="10" type="ordered locus">CHU_0658</name>
</gene>
<keyword evidence="11" id="KW-1185">Reference proteome</keyword>
<comment type="similarity">
    <text evidence="1">In the C-terminal section; belongs to the transferase hexapeptide repeat family.</text>
</comment>
<evidence type="ECO:0000256" key="8">
    <source>
        <dbReference type="ARBA" id="ARBA00049628"/>
    </source>
</evidence>
<proteinExistence type="inferred from homology"/>
<evidence type="ECO:0000256" key="6">
    <source>
        <dbReference type="ARBA" id="ARBA00048247"/>
    </source>
</evidence>
<dbReference type="CDD" id="cd02540">
    <property type="entry name" value="GT2_GlmU_N_bac"/>
    <property type="match status" value="1"/>
</dbReference>
<evidence type="ECO:0000256" key="7">
    <source>
        <dbReference type="ARBA" id="ARBA00048493"/>
    </source>
</evidence>
<dbReference type="PANTHER" id="PTHR43584:SF3">
    <property type="entry name" value="BIFUNCTIONAL PROTEIN GLMU"/>
    <property type="match status" value="1"/>
</dbReference>
<evidence type="ECO:0000313" key="11">
    <source>
        <dbReference type="Proteomes" id="UP000001822"/>
    </source>
</evidence>
<dbReference type="Gene3D" id="3.90.550.10">
    <property type="entry name" value="Spore Coat Polysaccharide Biosynthesis Protein SpsA, Chain A"/>
    <property type="match status" value="1"/>
</dbReference>
<keyword evidence="5" id="KW-0012">Acyltransferase</keyword>
<evidence type="ECO:0000313" key="10">
    <source>
        <dbReference type="EMBL" id="ABG57945.1"/>
    </source>
</evidence>
<dbReference type="RefSeq" id="WP_011584061.1">
    <property type="nucleotide sequence ID" value="NC_008255.1"/>
</dbReference>
<sequence length="246" mass="27089">MSIALILAAGKGTRMRSDLPKPLVPFRGKPIVTHIIEAFTEARITTIALIIGFEAEKVKAAIGPGVDYILQKDQKGTGHAVMQAVEYASLANTSVFVFVGDAPLITAETIKKLEAHHLKTQASCTFLTAVFDINLPYARVIKNESGVVIACIEEKNATPEQLKIKELLSSHFIFKGEDLFALIHEIPADKENGEYYLTDIISLFLSNGMKVESLQIDNYQELVGLNTPEDIAWAEQFTESIKQTQV</sequence>
<dbReference type="PANTHER" id="PTHR43584">
    <property type="entry name" value="NUCLEOTIDYL TRANSFERASE"/>
    <property type="match status" value="1"/>
</dbReference>
<dbReference type="Pfam" id="PF12804">
    <property type="entry name" value="NTP_transf_3"/>
    <property type="match status" value="1"/>
</dbReference>
<dbReference type="OrthoDB" id="9788394at2"/>
<evidence type="ECO:0000256" key="3">
    <source>
        <dbReference type="ARBA" id="ARBA00022679"/>
    </source>
</evidence>
<comment type="function">
    <text evidence="8">Catalyzes the last two sequential reactions in the de novo biosynthetic pathway for UDP-N-acetylglucosamine (UDP-GlcNAc). The C-terminal domain catalyzes the transfer of acetyl group from acetyl coenzyme A to glucosamine-1-phosphate (GlcN-1-P) to produce N-acetylglucosamine-1-phosphate (GlcNAc-1-P), which is converted into UDP-GlcNAc by the transfer of uridine 5-monophosphate (from uridine 5-triphosphate), a reaction catalyzed by the N-terminal domain.</text>
</comment>